<dbReference type="AlphaFoldDB" id="A0A2A7B2T2"/>
<gene>
    <name evidence="15" type="ORF">CHR60_11645</name>
</gene>
<dbReference type="GO" id="GO:0030158">
    <property type="term" value="F:protein xylosyltransferase activity"/>
    <property type="evidence" value="ECO:0007669"/>
    <property type="project" value="InterPro"/>
</dbReference>
<dbReference type="InterPro" id="IPR003406">
    <property type="entry name" value="Glyco_trans_14"/>
</dbReference>
<dbReference type="GO" id="GO:0050650">
    <property type="term" value="P:chondroitin sulfate proteoglycan biosynthetic process"/>
    <property type="evidence" value="ECO:0007669"/>
    <property type="project" value="TreeGrafter"/>
</dbReference>
<evidence type="ECO:0000256" key="6">
    <source>
        <dbReference type="ARBA" id="ARBA00022723"/>
    </source>
</evidence>
<evidence type="ECO:0000256" key="1">
    <source>
        <dbReference type="ARBA" id="ARBA00004323"/>
    </source>
</evidence>
<keyword evidence="7" id="KW-0256">Endoplasmic reticulum</keyword>
<name>A0A2A7B2T2_9FIRM</name>
<keyword evidence="8" id="KW-0735">Signal-anchor</keyword>
<dbReference type="PANTHER" id="PTHR46025">
    <property type="entry name" value="XYLOSYLTRANSFERASE OXT"/>
    <property type="match status" value="1"/>
</dbReference>
<evidence type="ECO:0000256" key="12">
    <source>
        <dbReference type="ARBA" id="ARBA00023157"/>
    </source>
</evidence>
<reference evidence="15 16" key="1">
    <citation type="journal article" date="2017" name="Front. Microbiol.">
        <title>New Insights into the Diversity of the Genus Faecalibacterium.</title>
        <authorList>
            <person name="Benevides L."/>
            <person name="Burman S."/>
            <person name="Martin R."/>
            <person name="Robert V."/>
            <person name="Thomas M."/>
            <person name="Miquel S."/>
            <person name="Chain F."/>
            <person name="Sokol H."/>
            <person name="Bermudez-Humaran L.G."/>
            <person name="Morrison M."/>
            <person name="Langella P."/>
            <person name="Azevedo V.A."/>
            <person name="Chatel J.M."/>
            <person name="Soares S."/>
        </authorList>
    </citation>
    <scope>NUCLEOTIDE SEQUENCE [LARGE SCALE GENOMIC DNA]</scope>
    <source>
        <strain evidence="15 16">AHMP21</strain>
    </source>
</reference>
<keyword evidence="3" id="KW-0328">Glycosyltransferase</keyword>
<dbReference type="InterPro" id="IPR043538">
    <property type="entry name" value="XYLT"/>
</dbReference>
<sequence>MKHAFLIIAHNNWSQLKEVMRVYDSKICDFYIHINSMVDVEDSELKQIQTVTKYSKVYFVQRIPIVWGEVGILEASLILLRDAFENQYDYYHLVTGSDLPLVNLNKFDSFFLNNQYKNKSNGKYKTNYVSVTVPTKKIASRVEQYNFFVKHWRNPNKYLRKIATSSSTLMCILQRCIRINRIKQTGWKLYTGSSWWSISHEFAESYLKNSDVIYKQYHYMTFAADEFAIQTLIMNSDFRKSLYEPENNLSANLRLLDFSRGNGYGSPHVYTIDDLPEIQDTRNLIGRKFDENCDGKIVKHILKSLNDED</sequence>
<evidence type="ECO:0000256" key="9">
    <source>
        <dbReference type="ARBA" id="ARBA00022989"/>
    </source>
</evidence>
<keyword evidence="5" id="KW-0812">Transmembrane</keyword>
<keyword evidence="13" id="KW-0325">Glycoprotein</keyword>
<organism evidence="15 16">
    <name type="scientific">Faecalibacterium prausnitzii</name>
    <dbReference type="NCBI Taxonomy" id="853"/>
    <lineage>
        <taxon>Bacteria</taxon>
        <taxon>Bacillati</taxon>
        <taxon>Bacillota</taxon>
        <taxon>Clostridia</taxon>
        <taxon>Eubacteriales</taxon>
        <taxon>Oscillospiraceae</taxon>
        <taxon>Faecalibacterium</taxon>
    </lineage>
</organism>
<keyword evidence="12" id="KW-1015">Disulfide bond</keyword>
<proteinExistence type="predicted"/>
<keyword evidence="9" id="KW-1133">Transmembrane helix</keyword>
<dbReference type="GO" id="GO:0016020">
    <property type="term" value="C:membrane"/>
    <property type="evidence" value="ECO:0007669"/>
    <property type="project" value="InterPro"/>
</dbReference>
<keyword evidence="11" id="KW-0472">Membrane</keyword>
<evidence type="ECO:0000256" key="10">
    <source>
        <dbReference type="ARBA" id="ARBA00023034"/>
    </source>
</evidence>
<evidence type="ECO:0000313" key="16">
    <source>
        <dbReference type="Proteomes" id="UP000220904"/>
    </source>
</evidence>
<protein>
    <recommendedName>
        <fullName evidence="14">Peptide O-xylosyltransferase</fullName>
    </recommendedName>
</protein>
<evidence type="ECO:0000256" key="5">
    <source>
        <dbReference type="ARBA" id="ARBA00022692"/>
    </source>
</evidence>
<comment type="caution">
    <text evidence="15">The sequence shown here is derived from an EMBL/GenBank/DDBJ whole genome shotgun (WGS) entry which is preliminary data.</text>
</comment>
<evidence type="ECO:0000256" key="3">
    <source>
        <dbReference type="ARBA" id="ARBA00022676"/>
    </source>
</evidence>
<evidence type="ECO:0000256" key="13">
    <source>
        <dbReference type="ARBA" id="ARBA00023180"/>
    </source>
</evidence>
<dbReference type="Proteomes" id="UP000220904">
    <property type="component" value="Unassembled WGS sequence"/>
</dbReference>
<dbReference type="PANTHER" id="PTHR46025:SF3">
    <property type="entry name" value="XYLOSYLTRANSFERASE OXT"/>
    <property type="match status" value="1"/>
</dbReference>
<evidence type="ECO:0000256" key="4">
    <source>
        <dbReference type="ARBA" id="ARBA00022679"/>
    </source>
</evidence>
<dbReference type="GO" id="GO:0015012">
    <property type="term" value="P:heparan sulfate proteoglycan biosynthetic process"/>
    <property type="evidence" value="ECO:0007669"/>
    <property type="project" value="TreeGrafter"/>
</dbReference>
<comment type="subcellular location">
    <subcellularLocation>
        <location evidence="2">Endoplasmic reticulum membrane</location>
        <topology evidence="2">Single-pass type II membrane protein</topology>
    </subcellularLocation>
    <subcellularLocation>
        <location evidence="1">Golgi apparatus membrane</location>
        <topology evidence="1">Single-pass type II membrane protein</topology>
    </subcellularLocation>
</comment>
<dbReference type="OrthoDB" id="7943907at2"/>
<keyword evidence="4" id="KW-0808">Transferase</keyword>
<accession>A0A2A7B2T2</accession>
<evidence type="ECO:0000256" key="11">
    <source>
        <dbReference type="ARBA" id="ARBA00023136"/>
    </source>
</evidence>
<evidence type="ECO:0000256" key="14">
    <source>
        <dbReference type="ARBA" id="ARBA00042865"/>
    </source>
</evidence>
<dbReference type="EMBL" id="NOUV01000019">
    <property type="protein sequence ID" value="PDX85694.1"/>
    <property type="molecule type" value="Genomic_DNA"/>
</dbReference>
<dbReference type="GO" id="GO:0046872">
    <property type="term" value="F:metal ion binding"/>
    <property type="evidence" value="ECO:0007669"/>
    <property type="project" value="UniProtKB-KW"/>
</dbReference>
<keyword evidence="6" id="KW-0479">Metal-binding</keyword>
<dbReference type="RefSeq" id="WP_097793163.1">
    <property type="nucleotide sequence ID" value="NZ_NOUV01000019.1"/>
</dbReference>
<evidence type="ECO:0000256" key="8">
    <source>
        <dbReference type="ARBA" id="ARBA00022968"/>
    </source>
</evidence>
<keyword evidence="10" id="KW-0333">Golgi apparatus</keyword>
<dbReference type="Pfam" id="PF02485">
    <property type="entry name" value="Branch"/>
    <property type="match status" value="1"/>
</dbReference>
<evidence type="ECO:0000256" key="2">
    <source>
        <dbReference type="ARBA" id="ARBA00004648"/>
    </source>
</evidence>
<evidence type="ECO:0000256" key="7">
    <source>
        <dbReference type="ARBA" id="ARBA00022824"/>
    </source>
</evidence>
<evidence type="ECO:0000313" key="15">
    <source>
        <dbReference type="EMBL" id="PDX85694.1"/>
    </source>
</evidence>